<evidence type="ECO:0000256" key="1">
    <source>
        <dbReference type="ARBA" id="ARBA00002919"/>
    </source>
</evidence>
<dbReference type="FunFam" id="3.40.50.720:FF:000307">
    <property type="entry name" value="2-dehydropantoate 2-reductase"/>
    <property type="match status" value="1"/>
</dbReference>
<gene>
    <name evidence="14" type="ORF">F1189_27115</name>
</gene>
<keyword evidence="8 11" id="KW-0560">Oxidoreductase</keyword>
<dbReference type="Proteomes" id="UP000325255">
    <property type="component" value="Unassembled WGS sequence"/>
</dbReference>
<comment type="pathway">
    <text evidence="2 11">Cofactor biosynthesis; (R)-pantothenate biosynthesis; (R)-pantoate from 3-methyl-2-oxobutanoate: step 2/2.</text>
</comment>
<dbReference type="FunFam" id="1.10.1040.10:FF:000017">
    <property type="entry name" value="2-dehydropantoate 2-reductase"/>
    <property type="match status" value="1"/>
</dbReference>
<evidence type="ECO:0000256" key="11">
    <source>
        <dbReference type="RuleBase" id="RU362068"/>
    </source>
</evidence>
<evidence type="ECO:0000256" key="6">
    <source>
        <dbReference type="ARBA" id="ARBA00022655"/>
    </source>
</evidence>
<dbReference type="InterPro" id="IPR013752">
    <property type="entry name" value="KPA_reductase"/>
</dbReference>
<evidence type="ECO:0000256" key="4">
    <source>
        <dbReference type="ARBA" id="ARBA00013014"/>
    </source>
</evidence>
<comment type="similarity">
    <text evidence="3 11">Belongs to the ketopantoate reductase family.</text>
</comment>
<dbReference type="InterPro" id="IPR008927">
    <property type="entry name" value="6-PGluconate_DH-like_C_sf"/>
</dbReference>
<dbReference type="PANTHER" id="PTHR21708">
    <property type="entry name" value="PROBABLE 2-DEHYDROPANTOATE 2-REDUCTASE"/>
    <property type="match status" value="1"/>
</dbReference>
<organism evidence="14 15">
    <name type="scientific">Rhodovastum atsumiense</name>
    <dbReference type="NCBI Taxonomy" id="504468"/>
    <lineage>
        <taxon>Bacteria</taxon>
        <taxon>Pseudomonadati</taxon>
        <taxon>Pseudomonadota</taxon>
        <taxon>Alphaproteobacteria</taxon>
        <taxon>Acetobacterales</taxon>
        <taxon>Acetobacteraceae</taxon>
        <taxon>Rhodovastum</taxon>
    </lineage>
</organism>
<dbReference type="AlphaFoldDB" id="A0A5M6IKR2"/>
<accession>A0A5M6IKR2</accession>
<comment type="function">
    <text evidence="1 11">Catalyzes the NADPH-dependent reduction of ketopantoate into pantoic acid.</text>
</comment>
<feature type="domain" description="Ketopantoate reductase N-terminal" evidence="12">
    <location>
        <begin position="25"/>
        <end position="170"/>
    </location>
</feature>
<evidence type="ECO:0000313" key="14">
    <source>
        <dbReference type="EMBL" id="KAA5608856.1"/>
    </source>
</evidence>
<evidence type="ECO:0000313" key="15">
    <source>
        <dbReference type="Proteomes" id="UP000325255"/>
    </source>
</evidence>
<keyword evidence="15" id="KW-1185">Reference proteome</keyword>
<keyword evidence="7 11" id="KW-0521">NADP</keyword>
<dbReference type="Gene3D" id="1.10.1040.10">
    <property type="entry name" value="N-(1-d-carboxylethyl)-l-norvaline Dehydrogenase, domain 2"/>
    <property type="match status" value="1"/>
</dbReference>
<proteinExistence type="inferred from homology"/>
<feature type="domain" description="Ketopantoate reductase C-terminal" evidence="13">
    <location>
        <begin position="199"/>
        <end position="322"/>
    </location>
</feature>
<evidence type="ECO:0000256" key="8">
    <source>
        <dbReference type="ARBA" id="ARBA00023002"/>
    </source>
</evidence>
<dbReference type="OrthoDB" id="247668at2"/>
<protein>
    <recommendedName>
        <fullName evidence="5 11">2-dehydropantoate 2-reductase</fullName>
        <ecNumber evidence="4 11">1.1.1.169</ecNumber>
    </recommendedName>
    <alternativeName>
        <fullName evidence="9 11">Ketopantoate reductase</fullName>
    </alternativeName>
</protein>
<evidence type="ECO:0000256" key="10">
    <source>
        <dbReference type="ARBA" id="ARBA00048793"/>
    </source>
</evidence>
<dbReference type="UniPathway" id="UPA00028">
    <property type="reaction ID" value="UER00004"/>
</dbReference>
<dbReference type="InterPro" id="IPR051402">
    <property type="entry name" value="KPR-Related"/>
</dbReference>
<dbReference type="Gene3D" id="3.40.50.720">
    <property type="entry name" value="NAD(P)-binding Rossmann-like Domain"/>
    <property type="match status" value="1"/>
</dbReference>
<evidence type="ECO:0000256" key="3">
    <source>
        <dbReference type="ARBA" id="ARBA00007870"/>
    </source>
</evidence>
<dbReference type="Pfam" id="PF02558">
    <property type="entry name" value="ApbA"/>
    <property type="match status" value="1"/>
</dbReference>
<dbReference type="InterPro" id="IPR013332">
    <property type="entry name" value="KPR_N"/>
</dbReference>
<comment type="caution">
    <text evidence="14">The sequence shown here is derived from an EMBL/GenBank/DDBJ whole genome shotgun (WGS) entry which is preliminary data.</text>
</comment>
<evidence type="ECO:0000256" key="5">
    <source>
        <dbReference type="ARBA" id="ARBA00019465"/>
    </source>
</evidence>
<reference evidence="14 15" key="1">
    <citation type="submission" date="2019-09" db="EMBL/GenBank/DDBJ databases">
        <title>Genome sequence of Rhodovastum atsumiense, a diverse member of the Acetobacteraceae family of non-sulfur purple photosynthetic bacteria.</title>
        <authorList>
            <person name="Meyer T."/>
            <person name="Kyndt J."/>
        </authorList>
    </citation>
    <scope>NUCLEOTIDE SEQUENCE [LARGE SCALE GENOMIC DNA]</scope>
    <source>
        <strain evidence="14 15">DSM 21279</strain>
    </source>
</reference>
<dbReference type="EC" id="1.1.1.169" evidence="4 11"/>
<evidence type="ECO:0000256" key="7">
    <source>
        <dbReference type="ARBA" id="ARBA00022857"/>
    </source>
</evidence>
<evidence type="ECO:0000256" key="9">
    <source>
        <dbReference type="ARBA" id="ARBA00032024"/>
    </source>
</evidence>
<evidence type="ECO:0000259" key="13">
    <source>
        <dbReference type="Pfam" id="PF08546"/>
    </source>
</evidence>
<dbReference type="SUPFAM" id="SSF51735">
    <property type="entry name" value="NAD(P)-binding Rossmann-fold domains"/>
    <property type="match status" value="1"/>
</dbReference>
<sequence length="326" mass="34372">MRVGNPAPPEQSVLPLGEGDGTLRILVLGAGGIGGYYGGRLAAAGGDVTFLVRPRRAEQLMKDGLVIRSPLGDAQVPVKTILREHVQPGWDAIIIACKSYDLEDAIEAVRPAAPGALIVPQLNGLRHLDTLDAAFGAEAVTGGVAQIAVTLDEGGAIRHLSGMQGFVIGARHPAQQQRVAALHAELERGGFGPRLSDVIMQDMWEKFAFLCTLAGICCLMRAGTNVIACTEDGAALTLELLDTCLAVATTAGFPPRERFLAATRRMLTDTSAPFAASMLRDLQRGGRVEADHIVGDMLARAKAAGLPATLLRAAYAHLQVYEAQRG</sequence>
<dbReference type="NCBIfam" id="TIGR00745">
    <property type="entry name" value="apbA_panE"/>
    <property type="match status" value="1"/>
</dbReference>
<comment type="catalytic activity">
    <reaction evidence="10 11">
        <text>(R)-pantoate + NADP(+) = 2-dehydropantoate + NADPH + H(+)</text>
        <dbReference type="Rhea" id="RHEA:16233"/>
        <dbReference type="ChEBI" id="CHEBI:11561"/>
        <dbReference type="ChEBI" id="CHEBI:15378"/>
        <dbReference type="ChEBI" id="CHEBI:15980"/>
        <dbReference type="ChEBI" id="CHEBI:57783"/>
        <dbReference type="ChEBI" id="CHEBI:58349"/>
        <dbReference type="EC" id="1.1.1.169"/>
    </reaction>
</comment>
<dbReference type="InterPro" id="IPR013328">
    <property type="entry name" value="6PGD_dom2"/>
</dbReference>
<dbReference type="EMBL" id="VWPK01000066">
    <property type="protein sequence ID" value="KAA5608856.1"/>
    <property type="molecule type" value="Genomic_DNA"/>
</dbReference>
<dbReference type="GO" id="GO:0005737">
    <property type="term" value="C:cytoplasm"/>
    <property type="evidence" value="ECO:0007669"/>
    <property type="project" value="TreeGrafter"/>
</dbReference>
<name>A0A5M6IKR2_9PROT</name>
<dbReference type="GO" id="GO:0008677">
    <property type="term" value="F:2-dehydropantoate 2-reductase activity"/>
    <property type="evidence" value="ECO:0007669"/>
    <property type="project" value="UniProtKB-EC"/>
</dbReference>
<dbReference type="InterPro" id="IPR003710">
    <property type="entry name" value="ApbA"/>
</dbReference>
<dbReference type="SUPFAM" id="SSF48179">
    <property type="entry name" value="6-phosphogluconate dehydrogenase C-terminal domain-like"/>
    <property type="match status" value="1"/>
</dbReference>
<evidence type="ECO:0000259" key="12">
    <source>
        <dbReference type="Pfam" id="PF02558"/>
    </source>
</evidence>
<evidence type="ECO:0000256" key="2">
    <source>
        <dbReference type="ARBA" id="ARBA00004994"/>
    </source>
</evidence>
<dbReference type="InterPro" id="IPR036291">
    <property type="entry name" value="NAD(P)-bd_dom_sf"/>
</dbReference>
<dbReference type="GO" id="GO:0015940">
    <property type="term" value="P:pantothenate biosynthetic process"/>
    <property type="evidence" value="ECO:0007669"/>
    <property type="project" value="UniProtKB-UniPathway"/>
</dbReference>
<keyword evidence="6 11" id="KW-0566">Pantothenate biosynthesis</keyword>
<dbReference type="PANTHER" id="PTHR21708:SF26">
    <property type="entry name" value="2-DEHYDROPANTOATE 2-REDUCTASE"/>
    <property type="match status" value="1"/>
</dbReference>
<dbReference type="Pfam" id="PF08546">
    <property type="entry name" value="ApbA_C"/>
    <property type="match status" value="1"/>
</dbReference>